<proteinExistence type="predicted"/>
<dbReference type="AlphaFoldDB" id="A0A101PTX3"/>
<keyword evidence="2" id="KW-1185">Reference proteome</keyword>
<accession>A0A101PTX3</accession>
<evidence type="ECO:0000313" key="1">
    <source>
        <dbReference type="EMBL" id="KUN17642.1"/>
    </source>
</evidence>
<protein>
    <submittedName>
        <fullName evidence="1">Uncharacterized protein</fullName>
    </submittedName>
</protein>
<evidence type="ECO:0000313" key="2">
    <source>
        <dbReference type="Proteomes" id="UP000053398"/>
    </source>
</evidence>
<dbReference type="Proteomes" id="UP000053398">
    <property type="component" value="Unassembled WGS sequence"/>
</dbReference>
<reference evidence="1 2" key="1">
    <citation type="submission" date="2015-10" db="EMBL/GenBank/DDBJ databases">
        <title>Draft genome sequence of Streptomyces corchorusii DSM 40340, type strain for the species Streptomyces corchorusii.</title>
        <authorList>
            <person name="Ruckert C."/>
            <person name="Winkler A."/>
            <person name="Kalinowski J."/>
            <person name="Kampfer P."/>
            <person name="Glaeser S."/>
        </authorList>
    </citation>
    <scope>NUCLEOTIDE SEQUENCE [LARGE SCALE GENOMIC DNA]</scope>
    <source>
        <strain evidence="1 2">DSM 40340</strain>
    </source>
</reference>
<name>A0A101PTX3_STRCK</name>
<organism evidence="1 2">
    <name type="scientific">Streptomyces corchorusii</name>
    <name type="common">Streptomyces chibaensis</name>
    <dbReference type="NCBI Taxonomy" id="1903"/>
    <lineage>
        <taxon>Bacteria</taxon>
        <taxon>Bacillati</taxon>
        <taxon>Actinomycetota</taxon>
        <taxon>Actinomycetes</taxon>
        <taxon>Kitasatosporales</taxon>
        <taxon>Streptomycetaceae</taxon>
        <taxon>Streptomyces</taxon>
    </lineage>
</organism>
<comment type="caution">
    <text evidence="1">The sequence shown here is derived from an EMBL/GenBank/DDBJ whole genome shotgun (WGS) entry which is preliminary data.</text>
</comment>
<gene>
    <name evidence="1" type="ORF">AQJ11_37935</name>
</gene>
<dbReference type="EMBL" id="LMWP01000048">
    <property type="protein sequence ID" value="KUN17642.1"/>
    <property type="molecule type" value="Genomic_DNA"/>
</dbReference>
<sequence length="142" mass="14263">MAGLGGAVAVAADADGDDLHVSLVSVEVAQGLGGDLGYGVEAVRGQRRRSVEGVQAGDVVAAGQHHARYSLAAGSLQDVVGAGDVVLHRVGERPLLVIPTRCTMADIPAAAFLGGVEVAQVGLDELDARGRPGVEGPPVEQP</sequence>